<sequence>MRDLCTTQDQAYWQERIHKEAMARAHWKIRHGCKHPEEKWVPRKQLQRAPLRPTGFASSPDSKEVEPETKGIWAQLSRGVGLWGVLSQDHRAQEAHKETQEPAGPATGEVLAMKKAHPSTLQLLFQGVSHDGQGRAAYLRERYQQKPEEKFPEPILSSWEHGWRLGDVMKNASMPTHARVQPIAKTFYIKGSVFNFLRPTDQLM</sequence>
<accession>A0ABM3YBF8</accession>
<proteinExistence type="predicted"/>
<dbReference type="GeneID" id="132541712"/>
<dbReference type="PANTHER" id="PTHR35826">
    <property type="entry name" value="PROTEIN ATP6V1FNB-LIKE"/>
    <property type="match status" value="1"/>
</dbReference>
<evidence type="ECO:0000259" key="1">
    <source>
        <dbReference type="Pfam" id="PF22589"/>
    </source>
</evidence>
<gene>
    <name evidence="3" type="primary">LOC132541712</name>
</gene>
<dbReference type="PANTHER" id="PTHR35826:SF5">
    <property type="entry name" value="GENE 45521-RELATED"/>
    <property type="match status" value="1"/>
</dbReference>
<protein>
    <submittedName>
        <fullName evidence="3">Protein ATP6V1FNB</fullName>
    </submittedName>
</protein>
<dbReference type="InterPro" id="IPR054323">
    <property type="entry name" value="SPMIP1_C"/>
</dbReference>
<dbReference type="Proteomes" id="UP001652624">
    <property type="component" value="Chromosome 12"/>
</dbReference>
<evidence type="ECO:0000313" key="3">
    <source>
        <dbReference type="RefSeq" id="XP_060058403.1"/>
    </source>
</evidence>
<organism evidence="2 3">
    <name type="scientific">Erinaceus europaeus</name>
    <name type="common">Western European hedgehog</name>
    <dbReference type="NCBI Taxonomy" id="9365"/>
    <lineage>
        <taxon>Eukaryota</taxon>
        <taxon>Metazoa</taxon>
        <taxon>Chordata</taxon>
        <taxon>Craniata</taxon>
        <taxon>Vertebrata</taxon>
        <taxon>Euteleostomi</taxon>
        <taxon>Mammalia</taxon>
        <taxon>Eutheria</taxon>
        <taxon>Laurasiatheria</taxon>
        <taxon>Eulipotyphla</taxon>
        <taxon>Erinaceidae</taxon>
        <taxon>Erinaceinae</taxon>
        <taxon>Erinaceus</taxon>
    </lineage>
</organism>
<dbReference type="Pfam" id="PF22589">
    <property type="entry name" value="SPMIP1"/>
    <property type="match status" value="1"/>
</dbReference>
<dbReference type="RefSeq" id="XP_060058403.1">
    <property type="nucleotide sequence ID" value="XM_060202420.1"/>
</dbReference>
<name>A0ABM3YBF8_ERIEU</name>
<reference evidence="3" key="1">
    <citation type="submission" date="2025-08" db="UniProtKB">
        <authorList>
            <consortium name="RefSeq"/>
        </authorList>
    </citation>
    <scope>IDENTIFICATION</scope>
</reference>
<feature type="domain" description="Sperm microtubule inner protein 1 C-terminal" evidence="1">
    <location>
        <begin position="93"/>
        <end position="195"/>
    </location>
</feature>
<keyword evidence="2" id="KW-1185">Reference proteome</keyword>
<evidence type="ECO:0000313" key="2">
    <source>
        <dbReference type="Proteomes" id="UP001652624"/>
    </source>
</evidence>